<keyword evidence="2 4" id="KW-0378">Hydrolase</keyword>
<reference evidence="4" key="1">
    <citation type="submission" date="2019-08" db="EMBL/GenBank/DDBJ databases">
        <authorList>
            <person name="Kucharzyk K."/>
            <person name="Murdoch R.W."/>
            <person name="Higgins S."/>
            <person name="Loffler F."/>
        </authorList>
    </citation>
    <scope>NUCLEOTIDE SEQUENCE</scope>
</reference>
<dbReference type="AlphaFoldDB" id="A0A644XMZ4"/>
<comment type="caution">
    <text evidence="4">The sequence shown here is derived from an EMBL/GenBank/DDBJ whole genome shotgun (WGS) entry which is preliminary data.</text>
</comment>
<evidence type="ECO:0000256" key="2">
    <source>
        <dbReference type="ARBA" id="ARBA00022801"/>
    </source>
</evidence>
<dbReference type="FunFam" id="3.60.20.30:FF:000001">
    <property type="entry name" value="Isoaspartyl peptidase/L-asparaginase"/>
    <property type="match status" value="1"/>
</dbReference>
<dbReference type="EC" id="3.4.19.5" evidence="4"/>
<keyword evidence="3" id="KW-0068">Autocatalytic cleavage</keyword>
<sequence>MNSKKIGLTALAVVVSLLLSAQQAGKWTLVIHGGAGGAPKNLTEAAKKSYEKHLEEALRIGVLMLKNGESALNVTQKVVNYMEDCPLFNAGKGAVMNIDGIHELDAAIMDGSNLKAGAIAGVRDIKNPVNAARLVMDSTSHVLLIGYGASVFAKEMGLDIVDNSYFTTNSRSKQLNEIKKGETKSDPRGTVGCVAMDVNGNLAAATSTGGMSGKKWGRVGDVPVIGAGTYANNATVAVSATGHGELWIRRVVAYDISALIEYKSLSLKDAANEVIFNKIDPMGGSGGGIIAVDKSGNFVMTFNTGLMHRAWATSEGDSGVGVLKGEEKKVILN</sequence>
<gene>
    <name evidence="4" type="primary">iaaA_4</name>
    <name evidence="4" type="ORF">SDC9_63958</name>
</gene>
<dbReference type="GO" id="GO:0016811">
    <property type="term" value="F:hydrolase activity, acting on carbon-nitrogen (but not peptide) bonds, in linear amides"/>
    <property type="evidence" value="ECO:0007669"/>
    <property type="project" value="UniProtKB-ARBA"/>
</dbReference>
<dbReference type="GO" id="GO:0008798">
    <property type="term" value="F:beta-aspartyl-peptidase activity"/>
    <property type="evidence" value="ECO:0007669"/>
    <property type="project" value="UniProtKB-EC"/>
</dbReference>
<evidence type="ECO:0000256" key="1">
    <source>
        <dbReference type="ARBA" id="ARBA00022670"/>
    </source>
</evidence>
<name>A0A644XMZ4_9ZZZZ</name>
<dbReference type="InterPro" id="IPR000246">
    <property type="entry name" value="Peptidase_T2"/>
</dbReference>
<protein>
    <submittedName>
        <fullName evidence="4">Isoaspartyl peptidase</fullName>
        <ecNumber evidence="4">3.4.19.5</ecNumber>
    </submittedName>
</protein>
<proteinExistence type="predicted"/>
<dbReference type="EMBL" id="VSSQ01002819">
    <property type="protein sequence ID" value="MPM17562.1"/>
    <property type="molecule type" value="Genomic_DNA"/>
</dbReference>
<dbReference type="Pfam" id="PF01112">
    <property type="entry name" value="Asparaginase_2"/>
    <property type="match status" value="1"/>
</dbReference>
<dbReference type="PANTHER" id="PTHR10188:SF6">
    <property type="entry name" value="N(4)-(BETA-N-ACETYLGLUCOSAMINYL)-L-ASPARAGINASE"/>
    <property type="match status" value="1"/>
</dbReference>
<evidence type="ECO:0000313" key="4">
    <source>
        <dbReference type="EMBL" id="MPM17562.1"/>
    </source>
</evidence>
<keyword evidence="1" id="KW-0645">Protease</keyword>
<dbReference type="CDD" id="cd04701">
    <property type="entry name" value="Asparaginase_2"/>
    <property type="match status" value="1"/>
</dbReference>
<dbReference type="GO" id="GO:0006508">
    <property type="term" value="P:proteolysis"/>
    <property type="evidence" value="ECO:0007669"/>
    <property type="project" value="UniProtKB-KW"/>
</dbReference>
<evidence type="ECO:0000256" key="3">
    <source>
        <dbReference type="ARBA" id="ARBA00022813"/>
    </source>
</evidence>
<dbReference type="Gene3D" id="3.60.20.30">
    <property type="entry name" value="(Glycosyl)asparaginase"/>
    <property type="match status" value="1"/>
</dbReference>
<dbReference type="PANTHER" id="PTHR10188">
    <property type="entry name" value="L-ASPARAGINASE"/>
    <property type="match status" value="1"/>
</dbReference>
<organism evidence="4">
    <name type="scientific">bioreactor metagenome</name>
    <dbReference type="NCBI Taxonomy" id="1076179"/>
    <lineage>
        <taxon>unclassified sequences</taxon>
        <taxon>metagenomes</taxon>
        <taxon>ecological metagenomes</taxon>
    </lineage>
</organism>
<dbReference type="InterPro" id="IPR029055">
    <property type="entry name" value="Ntn_hydrolases_N"/>
</dbReference>
<dbReference type="SUPFAM" id="SSF56235">
    <property type="entry name" value="N-terminal nucleophile aminohydrolases (Ntn hydrolases)"/>
    <property type="match status" value="1"/>
</dbReference>
<accession>A0A644XMZ4</accession>